<accession>A0A6J7K9N5</accession>
<protein>
    <submittedName>
        <fullName evidence="1">Unannotated protein</fullName>
    </submittedName>
</protein>
<organism evidence="1">
    <name type="scientific">freshwater metagenome</name>
    <dbReference type="NCBI Taxonomy" id="449393"/>
    <lineage>
        <taxon>unclassified sequences</taxon>
        <taxon>metagenomes</taxon>
        <taxon>ecological metagenomes</taxon>
    </lineage>
</organism>
<name>A0A6J7K9N5_9ZZZZ</name>
<dbReference type="AlphaFoldDB" id="A0A6J7K9N5"/>
<dbReference type="EMBL" id="CAFBNP010000068">
    <property type="protein sequence ID" value="CAB4952700.1"/>
    <property type="molecule type" value="Genomic_DNA"/>
</dbReference>
<reference evidence="1" key="1">
    <citation type="submission" date="2020-05" db="EMBL/GenBank/DDBJ databases">
        <authorList>
            <person name="Chiriac C."/>
            <person name="Salcher M."/>
            <person name="Ghai R."/>
            <person name="Kavagutti S V."/>
        </authorList>
    </citation>
    <scope>NUCLEOTIDE SEQUENCE</scope>
</reference>
<sequence length="178" mass="19247">MSRRPLFVEPEQDDSVNIAGWVFADLLLSLSVIFLTSISFAVPGATGDAATPVNSTGQVLNIQDSNRQDKTPIEQGFNFYYSSFNKSQIESDLKAYFLRENLSTNSGVLYAQIVGGFDDKTEGSEFGTMRALEFSIALKKAGVSAFAGANFDLTTSSALKPNQIALRLAFAPPISITK</sequence>
<gene>
    <name evidence="1" type="ORF">UFOPK3828_00473</name>
</gene>
<evidence type="ECO:0000313" key="1">
    <source>
        <dbReference type="EMBL" id="CAB4952700.1"/>
    </source>
</evidence>
<proteinExistence type="predicted"/>